<evidence type="ECO:0000259" key="11">
    <source>
        <dbReference type="Pfam" id="PF03934"/>
    </source>
</evidence>
<dbReference type="SUPFAM" id="SSF54523">
    <property type="entry name" value="Pili subunits"/>
    <property type="match status" value="1"/>
</dbReference>
<dbReference type="Pfam" id="PF03934">
    <property type="entry name" value="T2SSK"/>
    <property type="match status" value="1"/>
</dbReference>
<accession>A0A6G8S398</accession>
<comment type="subcellular location">
    <subcellularLocation>
        <location evidence="1 10">Cell inner membrane</location>
    </subcellularLocation>
</comment>
<evidence type="ECO:0000259" key="12">
    <source>
        <dbReference type="Pfam" id="PF21687"/>
    </source>
</evidence>
<evidence type="ECO:0000256" key="8">
    <source>
        <dbReference type="ARBA" id="ARBA00022989"/>
    </source>
</evidence>
<dbReference type="InterPro" id="IPR038072">
    <property type="entry name" value="GspK_central_sf"/>
</dbReference>
<evidence type="ECO:0000256" key="4">
    <source>
        <dbReference type="ARBA" id="ARBA00022475"/>
    </source>
</evidence>
<keyword evidence="8" id="KW-1133">Transmembrane helix</keyword>
<organism evidence="13 14">
    <name type="scientific">Acinetobacter lanii</name>
    <dbReference type="NCBI Taxonomy" id="2715163"/>
    <lineage>
        <taxon>Bacteria</taxon>
        <taxon>Pseudomonadati</taxon>
        <taxon>Pseudomonadota</taxon>
        <taxon>Gammaproteobacteria</taxon>
        <taxon>Moraxellales</taxon>
        <taxon>Moraxellaceae</taxon>
        <taxon>Acinetobacter</taxon>
    </lineage>
</organism>
<keyword evidence="6" id="KW-0812">Transmembrane</keyword>
<evidence type="ECO:0000256" key="2">
    <source>
        <dbReference type="ARBA" id="ARBA00007246"/>
    </source>
</evidence>
<feature type="domain" description="T2SS protein K second SAM-like" evidence="11">
    <location>
        <begin position="211"/>
        <end position="268"/>
    </location>
</feature>
<keyword evidence="14" id="KW-1185">Reference proteome</keyword>
<evidence type="ECO:0000256" key="6">
    <source>
        <dbReference type="ARBA" id="ARBA00022692"/>
    </source>
</evidence>
<keyword evidence="3 10" id="KW-0813">Transport</keyword>
<dbReference type="Pfam" id="PF21687">
    <property type="entry name" value="T2SSK_1st"/>
    <property type="match status" value="1"/>
</dbReference>
<dbReference type="InterPro" id="IPR049031">
    <property type="entry name" value="T2SSK_SAM-like_1st"/>
</dbReference>
<dbReference type="SUPFAM" id="SSF158544">
    <property type="entry name" value="GspK insert domain-like"/>
    <property type="match status" value="1"/>
</dbReference>
<dbReference type="Proteomes" id="UP000501939">
    <property type="component" value="Chromosome"/>
</dbReference>
<evidence type="ECO:0000256" key="3">
    <source>
        <dbReference type="ARBA" id="ARBA00022448"/>
    </source>
</evidence>
<keyword evidence="9 10" id="KW-0472">Membrane</keyword>
<keyword evidence="5 10" id="KW-0997">Cell inner membrane</keyword>
<gene>
    <name evidence="13" type="primary">gspK</name>
    <name evidence="13" type="ORF">G8D99_06055</name>
</gene>
<dbReference type="Gene3D" id="3.30.1300.30">
    <property type="entry name" value="GSPII I/J protein-like"/>
    <property type="match status" value="1"/>
</dbReference>
<dbReference type="InterPro" id="IPR049179">
    <property type="entry name" value="T2SSK_SAM-like_2nd"/>
</dbReference>
<dbReference type="PANTHER" id="PTHR38831:SF1">
    <property type="entry name" value="TYPE II SECRETION SYSTEM PROTEIN K-RELATED"/>
    <property type="match status" value="1"/>
</dbReference>
<dbReference type="GO" id="GO:0005886">
    <property type="term" value="C:plasma membrane"/>
    <property type="evidence" value="ECO:0007669"/>
    <property type="project" value="UniProtKB-SubCell"/>
</dbReference>
<sequence length="317" mass="35193">MVKRQQHGIALITILMMVALATIIAATIAKHQANTQDSTAYLMRQNQALYYAKSAEAFFEEILAEDAESSASADYLQETWAKPMPGFPIDGGMVSGQIFDESGKFNLNTLLKSDGTPNTDAQAYFERLLKRVGLSPELSQAVIDWQDPDDLTIGAMGAESNYYGSLPKGYMAANQPFHSAEELKQVRGFEGAQYDLIAPYITAIPSINSKINVNTAPALVLAALDERLNLQAVQEAVNAKQGKLEYFASINDVWELAPFNQINANNKNLASQIFDVKSTFFKAQIEVILSERKRQFTSYLMREDNKVYVYSRSLAPF</sequence>
<protein>
    <recommendedName>
        <fullName evidence="10">Type II secretion system protein K</fullName>
    </recommendedName>
</protein>
<dbReference type="EMBL" id="CP049916">
    <property type="protein sequence ID" value="QIO08627.1"/>
    <property type="molecule type" value="Genomic_DNA"/>
</dbReference>
<dbReference type="NCBIfam" id="NF037980">
    <property type="entry name" value="T2SS_GspK"/>
    <property type="match status" value="1"/>
</dbReference>
<keyword evidence="7" id="KW-0653">Protein transport</keyword>
<feature type="domain" description="T2SS protein K first SAM-like" evidence="12">
    <location>
        <begin position="103"/>
        <end position="205"/>
    </location>
</feature>
<dbReference type="InterPro" id="IPR005628">
    <property type="entry name" value="GspK"/>
</dbReference>
<comment type="similarity">
    <text evidence="2 10">Belongs to the GSP K family.</text>
</comment>
<dbReference type="RefSeq" id="WP_166323566.1">
    <property type="nucleotide sequence ID" value="NZ_CP049916.1"/>
</dbReference>
<dbReference type="GO" id="GO:0009306">
    <property type="term" value="P:protein secretion"/>
    <property type="evidence" value="ECO:0007669"/>
    <property type="project" value="InterPro"/>
</dbReference>
<evidence type="ECO:0000313" key="14">
    <source>
        <dbReference type="Proteomes" id="UP000501939"/>
    </source>
</evidence>
<evidence type="ECO:0000256" key="7">
    <source>
        <dbReference type="ARBA" id="ARBA00022927"/>
    </source>
</evidence>
<evidence type="ECO:0000313" key="13">
    <source>
        <dbReference type="EMBL" id="QIO08627.1"/>
    </source>
</evidence>
<evidence type="ECO:0000256" key="10">
    <source>
        <dbReference type="PIRNR" id="PIRNR002786"/>
    </source>
</evidence>
<evidence type="ECO:0000256" key="5">
    <source>
        <dbReference type="ARBA" id="ARBA00022519"/>
    </source>
</evidence>
<evidence type="ECO:0000256" key="9">
    <source>
        <dbReference type="ARBA" id="ARBA00023136"/>
    </source>
</evidence>
<dbReference type="KEGG" id="alj:G8D99_06055"/>
<dbReference type="InterPro" id="IPR045584">
    <property type="entry name" value="Pilin-like"/>
</dbReference>
<reference evidence="13 14" key="1">
    <citation type="submission" date="2020-03" db="EMBL/GenBank/DDBJ databases">
        <authorList>
            <person name="Zhu W."/>
        </authorList>
    </citation>
    <scope>NUCLEOTIDE SEQUENCE [LARGE SCALE GENOMIC DNA]</scope>
    <source>
        <strain evidence="13 14">185</strain>
    </source>
</reference>
<dbReference type="PANTHER" id="PTHR38831">
    <property type="entry name" value="TYPE II SECRETION SYSTEM PROTEIN K"/>
    <property type="match status" value="1"/>
</dbReference>
<dbReference type="Gene3D" id="1.10.40.60">
    <property type="entry name" value="EpsJ-like"/>
    <property type="match status" value="2"/>
</dbReference>
<dbReference type="PIRSF" id="PIRSF002786">
    <property type="entry name" value="XcpX"/>
    <property type="match status" value="1"/>
</dbReference>
<name>A0A6G8S398_9GAMM</name>
<dbReference type="AlphaFoldDB" id="A0A6G8S398"/>
<keyword evidence="4 10" id="KW-1003">Cell membrane</keyword>
<evidence type="ECO:0000256" key="1">
    <source>
        <dbReference type="ARBA" id="ARBA00004533"/>
    </source>
</evidence>
<proteinExistence type="inferred from homology"/>